<keyword evidence="2" id="KW-1185">Reference proteome</keyword>
<gene>
    <name evidence="1" type="ORF">RND61_15455</name>
</gene>
<accession>A0ABU3QL04</accession>
<protein>
    <recommendedName>
        <fullName evidence="3">Phage protein</fullName>
    </recommendedName>
</protein>
<evidence type="ECO:0000313" key="1">
    <source>
        <dbReference type="EMBL" id="MDT9683444.1"/>
    </source>
</evidence>
<reference evidence="1 2" key="1">
    <citation type="submission" date="2023-09" db="EMBL/GenBank/DDBJ databases">
        <title>Streptomyces sp. nov.: A antagonism against Alternaria gaisen Producing Streptochlin, Isolated from Tamarix root soil.</title>
        <authorList>
            <person name="Chen Y."/>
        </authorList>
    </citation>
    <scope>NUCLEOTIDE SEQUENCE [LARGE SCALE GENOMIC DNA]</scope>
    <source>
        <strain evidence="1 2">TRM76323</strain>
    </source>
</reference>
<comment type="caution">
    <text evidence="1">The sequence shown here is derived from an EMBL/GenBank/DDBJ whole genome shotgun (WGS) entry which is preliminary data.</text>
</comment>
<dbReference type="Proteomes" id="UP001250181">
    <property type="component" value="Unassembled WGS sequence"/>
</dbReference>
<dbReference type="RefSeq" id="WP_315878518.1">
    <property type="nucleotide sequence ID" value="NZ_JAWCTQ010000016.1"/>
</dbReference>
<organism evidence="1 2">
    <name type="scientific">Streptomyces tamarix</name>
    <dbReference type="NCBI Taxonomy" id="3078565"/>
    <lineage>
        <taxon>Bacteria</taxon>
        <taxon>Bacillati</taxon>
        <taxon>Actinomycetota</taxon>
        <taxon>Actinomycetes</taxon>
        <taxon>Kitasatosporales</taxon>
        <taxon>Streptomycetaceae</taxon>
        <taxon>Streptomyces</taxon>
    </lineage>
</organism>
<name>A0ABU3QL04_9ACTN</name>
<sequence length="109" mass="12807">MSKYIKKPVVVEAFKWTGDRDQGEDPLWIIEAIENGLAWIREGTSKYEPVMYITNSKDVMFAEKGDYIIKDAQGEIYSCKPDVFKKTYDKYPEYDEIVDLIKNQIHPNY</sequence>
<evidence type="ECO:0000313" key="2">
    <source>
        <dbReference type="Proteomes" id="UP001250181"/>
    </source>
</evidence>
<evidence type="ECO:0008006" key="3">
    <source>
        <dbReference type="Google" id="ProtNLM"/>
    </source>
</evidence>
<dbReference type="EMBL" id="JAWCTQ010000016">
    <property type="protein sequence ID" value="MDT9683444.1"/>
    <property type="molecule type" value="Genomic_DNA"/>
</dbReference>
<proteinExistence type="predicted"/>